<evidence type="ECO:0000256" key="3">
    <source>
        <dbReference type="ARBA" id="ARBA00022475"/>
    </source>
</evidence>
<keyword evidence="11" id="KW-1185">Reference proteome</keyword>
<name>A0A918WAP9_9GAMM</name>
<accession>A0A918WAP9</accession>
<dbReference type="InterPro" id="IPR006665">
    <property type="entry name" value="OmpA-like"/>
</dbReference>
<dbReference type="EMBL" id="BMYD01000008">
    <property type="protein sequence ID" value="GHA90328.1"/>
    <property type="molecule type" value="Genomic_DNA"/>
</dbReference>
<dbReference type="Pfam" id="PF13677">
    <property type="entry name" value="MotB_plug"/>
    <property type="match status" value="1"/>
</dbReference>
<proteinExistence type="inferred from homology"/>
<dbReference type="Proteomes" id="UP000646426">
    <property type="component" value="Unassembled WGS sequence"/>
</dbReference>
<dbReference type="SUPFAM" id="SSF103088">
    <property type="entry name" value="OmpA-like"/>
    <property type="match status" value="1"/>
</dbReference>
<dbReference type="InterPro" id="IPR036737">
    <property type="entry name" value="OmpA-like_sf"/>
</dbReference>
<feature type="transmembrane region" description="Helical" evidence="8">
    <location>
        <begin position="6"/>
        <end position="26"/>
    </location>
</feature>
<keyword evidence="10" id="KW-0969">Cilium</keyword>
<evidence type="ECO:0000259" key="9">
    <source>
        <dbReference type="PROSITE" id="PS51123"/>
    </source>
</evidence>
<dbReference type="PANTHER" id="PTHR30329">
    <property type="entry name" value="STATOR ELEMENT OF FLAGELLAR MOTOR COMPLEX"/>
    <property type="match status" value="1"/>
</dbReference>
<dbReference type="Gene3D" id="3.30.1330.60">
    <property type="entry name" value="OmpA-like domain"/>
    <property type="match status" value="1"/>
</dbReference>
<sequence>MNHEAWAIPYGDLVTLLLAFFVVMYAMSSVNEGKYRVMADAMSVAFGGQTNTLTPIELGETPHAAAPLDAAGTHPVRSAHAQALFDLPAVQATAGGDDRLDAIGARIERALSGLVSQGMVTVRRSRTHIEVEIQSDLLFASGSARPSDAARSAIEQLAGALRDEPNGIRVEGYTDNVPIRTAAFRSNWELSAARSASVVHALGESGVDESRLAVVGYGEHRPAADNATDAGRNRNRRVQLVILAAPDAAPVRAPEPATLATVSVSDATRLTAAVGLAPSPAGVP</sequence>
<dbReference type="AlphaFoldDB" id="A0A918WAP9"/>
<evidence type="ECO:0000256" key="4">
    <source>
        <dbReference type="ARBA" id="ARBA00022692"/>
    </source>
</evidence>
<evidence type="ECO:0000256" key="5">
    <source>
        <dbReference type="ARBA" id="ARBA00022989"/>
    </source>
</evidence>
<reference evidence="10" key="2">
    <citation type="submission" date="2020-09" db="EMBL/GenBank/DDBJ databases">
        <authorList>
            <person name="Sun Q."/>
            <person name="Kim S."/>
        </authorList>
    </citation>
    <scope>NUCLEOTIDE SEQUENCE</scope>
    <source>
        <strain evidence="10">KCTC 23077</strain>
    </source>
</reference>
<keyword evidence="10" id="KW-0282">Flagellum</keyword>
<dbReference type="InterPro" id="IPR025713">
    <property type="entry name" value="MotB-like_N_dom"/>
</dbReference>
<comment type="caution">
    <text evidence="10">The sequence shown here is derived from an EMBL/GenBank/DDBJ whole genome shotgun (WGS) entry which is preliminary data.</text>
</comment>
<evidence type="ECO:0000256" key="7">
    <source>
        <dbReference type="PROSITE-ProRule" id="PRU00473"/>
    </source>
</evidence>
<dbReference type="PANTHER" id="PTHR30329:SF20">
    <property type="entry name" value="EXPORTED PROTEIN"/>
    <property type="match status" value="1"/>
</dbReference>
<reference evidence="10" key="1">
    <citation type="journal article" date="2014" name="Int. J. Syst. Evol. Microbiol.">
        <title>Complete genome sequence of Corynebacterium casei LMG S-19264T (=DSM 44701T), isolated from a smear-ripened cheese.</title>
        <authorList>
            <consortium name="US DOE Joint Genome Institute (JGI-PGF)"/>
            <person name="Walter F."/>
            <person name="Albersmeier A."/>
            <person name="Kalinowski J."/>
            <person name="Ruckert C."/>
        </authorList>
    </citation>
    <scope>NUCLEOTIDE SEQUENCE</scope>
    <source>
        <strain evidence="10">KCTC 23077</strain>
    </source>
</reference>
<evidence type="ECO:0000256" key="8">
    <source>
        <dbReference type="SAM" id="Phobius"/>
    </source>
</evidence>
<dbReference type="PROSITE" id="PS51123">
    <property type="entry name" value="OMPA_2"/>
    <property type="match status" value="1"/>
</dbReference>
<dbReference type="GO" id="GO:0005886">
    <property type="term" value="C:plasma membrane"/>
    <property type="evidence" value="ECO:0007669"/>
    <property type="project" value="UniProtKB-SubCell"/>
</dbReference>
<keyword evidence="3" id="KW-1003">Cell membrane</keyword>
<dbReference type="PRINTS" id="PR01023">
    <property type="entry name" value="NAFLGMOTY"/>
</dbReference>
<dbReference type="NCBIfam" id="NF006541">
    <property type="entry name" value="PRK09038.1"/>
    <property type="match status" value="1"/>
</dbReference>
<comment type="subcellular location">
    <subcellularLocation>
        <location evidence="1">Cell membrane</location>
        <topology evidence="1">Single-pass membrane protein</topology>
    </subcellularLocation>
</comment>
<evidence type="ECO:0000256" key="6">
    <source>
        <dbReference type="ARBA" id="ARBA00023136"/>
    </source>
</evidence>
<keyword evidence="10" id="KW-0966">Cell projection</keyword>
<comment type="similarity">
    <text evidence="2">Belongs to the MotB family.</text>
</comment>
<dbReference type="InterPro" id="IPR050330">
    <property type="entry name" value="Bact_OuterMem_StrucFunc"/>
</dbReference>
<evidence type="ECO:0000256" key="1">
    <source>
        <dbReference type="ARBA" id="ARBA00004162"/>
    </source>
</evidence>
<feature type="domain" description="OmpA-like" evidence="9">
    <location>
        <begin position="126"/>
        <end position="246"/>
    </location>
</feature>
<organism evidence="10 11">
    <name type="scientific">Cognatilysobacter bugurensis</name>
    <dbReference type="NCBI Taxonomy" id="543356"/>
    <lineage>
        <taxon>Bacteria</taxon>
        <taxon>Pseudomonadati</taxon>
        <taxon>Pseudomonadota</taxon>
        <taxon>Gammaproteobacteria</taxon>
        <taxon>Lysobacterales</taxon>
        <taxon>Lysobacteraceae</taxon>
        <taxon>Cognatilysobacter</taxon>
    </lineage>
</organism>
<evidence type="ECO:0000313" key="10">
    <source>
        <dbReference type="EMBL" id="GHA90328.1"/>
    </source>
</evidence>
<protein>
    <submittedName>
        <fullName evidence="10">Flagellar motor protein MotD</fullName>
    </submittedName>
</protein>
<keyword evidence="6 7" id="KW-0472">Membrane</keyword>
<evidence type="ECO:0000256" key="2">
    <source>
        <dbReference type="ARBA" id="ARBA00008914"/>
    </source>
</evidence>
<dbReference type="CDD" id="cd07185">
    <property type="entry name" value="OmpA_C-like"/>
    <property type="match status" value="1"/>
</dbReference>
<evidence type="ECO:0000313" key="11">
    <source>
        <dbReference type="Proteomes" id="UP000646426"/>
    </source>
</evidence>
<gene>
    <name evidence="10" type="primary">motB</name>
    <name evidence="10" type="ORF">GCM10007067_30150</name>
</gene>
<dbReference type="Pfam" id="PF00691">
    <property type="entry name" value="OmpA"/>
    <property type="match status" value="1"/>
</dbReference>
<keyword evidence="4 8" id="KW-0812">Transmembrane</keyword>
<keyword evidence="5 8" id="KW-1133">Transmembrane helix</keyword>